<dbReference type="InterPro" id="IPR016192">
    <property type="entry name" value="APOBEC/CMP_deaminase_Zn-bd"/>
</dbReference>
<dbReference type="EMBL" id="FPHK01000100">
    <property type="protein sequence ID" value="SFV66287.1"/>
    <property type="molecule type" value="Genomic_DNA"/>
</dbReference>
<dbReference type="InterPro" id="IPR016193">
    <property type="entry name" value="Cytidine_deaminase-like"/>
</dbReference>
<dbReference type="CDD" id="cd01285">
    <property type="entry name" value="nucleoside_deaminase"/>
    <property type="match status" value="1"/>
</dbReference>
<dbReference type="PROSITE" id="PS51747">
    <property type="entry name" value="CYT_DCMP_DEAMINASES_2"/>
    <property type="match status" value="1"/>
</dbReference>
<dbReference type="SUPFAM" id="SSF53927">
    <property type="entry name" value="Cytidine deaminase-like"/>
    <property type="match status" value="1"/>
</dbReference>
<dbReference type="EC" id="3.5.4.-" evidence="4"/>
<dbReference type="PANTHER" id="PTHR11079">
    <property type="entry name" value="CYTOSINE DEAMINASE FAMILY MEMBER"/>
    <property type="match status" value="1"/>
</dbReference>
<dbReference type="AlphaFoldDB" id="A0A1W1CKQ9"/>
<reference evidence="4" key="1">
    <citation type="submission" date="2016-10" db="EMBL/GenBank/DDBJ databases">
        <authorList>
            <person name="de Groot N.N."/>
        </authorList>
    </citation>
    <scope>NUCLEOTIDE SEQUENCE</scope>
</reference>
<dbReference type="PROSITE" id="PS00903">
    <property type="entry name" value="CYT_DCMP_DEAMINASES_1"/>
    <property type="match status" value="1"/>
</dbReference>
<keyword evidence="1" id="KW-0479">Metal-binding</keyword>
<accession>A0A1W1CKQ9</accession>
<dbReference type="Pfam" id="PF00383">
    <property type="entry name" value="dCMP_cyt_deam_1"/>
    <property type="match status" value="1"/>
</dbReference>
<dbReference type="Gene3D" id="3.40.140.10">
    <property type="entry name" value="Cytidine Deaminase, domain 2"/>
    <property type="match status" value="1"/>
</dbReference>
<evidence type="ECO:0000256" key="2">
    <source>
        <dbReference type="ARBA" id="ARBA00022833"/>
    </source>
</evidence>
<dbReference type="GO" id="GO:0006152">
    <property type="term" value="P:purine nucleoside catabolic process"/>
    <property type="evidence" value="ECO:0007669"/>
    <property type="project" value="TreeGrafter"/>
</dbReference>
<keyword evidence="4" id="KW-0378">Hydrolase</keyword>
<sequence>MRLAIKEAEKGIAQNEGGPFGAVIVKDNKVIAKTHNTVLKSQCAINHAEINAIKKASKKLCTFNLSGCELYTTCMPCPMCMGAIEWANITTIYYGSTSEDADSIGFRDAKLYKSNSINLINIERDKTLKLFTIWEKKEDKIIY</sequence>
<name>A0A1W1CKQ9_9ZZZZ</name>
<dbReference type="GO" id="GO:0047974">
    <property type="term" value="F:guanosine deaminase activity"/>
    <property type="evidence" value="ECO:0007669"/>
    <property type="project" value="TreeGrafter"/>
</dbReference>
<evidence type="ECO:0000259" key="3">
    <source>
        <dbReference type="PROSITE" id="PS51747"/>
    </source>
</evidence>
<feature type="domain" description="CMP/dCMP-type deaminase" evidence="3">
    <location>
        <begin position="1"/>
        <end position="119"/>
    </location>
</feature>
<gene>
    <name evidence="4" type="ORF">MNB_SM-6-384</name>
</gene>
<evidence type="ECO:0000313" key="4">
    <source>
        <dbReference type="EMBL" id="SFV66287.1"/>
    </source>
</evidence>
<evidence type="ECO:0000256" key="1">
    <source>
        <dbReference type="ARBA" id="ARBA00022723"/>
    </source>
</evidence>
<protein>
    <submittedName>
        <fullName evidence="4">tRNA-specific adenosine-34 deaminase</fullName>
        <ecNumber evidence="4">3.5.4.-</ecNumber>
    </submittedName>
</protein>
<proteinExistence type="predicted"/>
<organism evidence="4">
    <name type="scientific">hydrothermal vent metagenome</name>
    <dbReference type="NCBI Taxonomy" id="652676"/>
    <lineage>
        <taxon>unclassified sequences</taxon>
        <taxon>metagenomes</taxon>
        <taxon>ecological metagenomes</taxon>
    </lineage>
</organism>
<dbReference type="GO" id="GO:0008270">
    <property type="term" value="F:zinc ion binding"/>
    <property type="evidence" value="ECO:0007669"/>
    <property type="project" value="InterPro"/>
</dbReference>
<dbReference type="PANTHER" id="PTHR11079:SF161">
    <property type="entry name" value="CMP_DCMP-TYPE DEAMINASE DOMAIN-CONTAINING PROTEIN"/>
    <property type="match status" value="1"/>
</dbReference>
<dbReference type="InterPro" id="IPR002125">
    <property type="entry name" value="CMP_dCMP_dom"/>
</dbReference>
<keyword evidence="2" id="KW-0862">Zinc</keyword>